<dbReference type="Proteomes" id="UP001207468">
    <property type="component" value="Unassembled WGS sequence"/>
</dbReference>
<sequence length="144" mass="15254">MSYTAAPISLSLTGLICRAVLTSQLQNVFANAPQAPNALAHDKVREAHARATGKASTSTSPDSKRRIPGPEDNCLICYESSMRFLETCFAKNVETRCTWNASINDDDAAGASRASEGYINLGRVAGLSAQRDTSSCALCSLGSH</sequence>
<organism evidence="1 2">
    <name type="scientific">Russula earlei</name>
    <dbReference type="NCBI Taxonomy" id="71964"/>
    <lineage>
        <taxon>Eukaryota</taxon>
        <taxon>Fungi</taxon>
        <taxon>Dikarya</taxon>
        <taxon>Basidiomycota</taxon>
        <taxon>Agaricomycotina</taxon>
        <taxon>Agaricomycetes</taxon>
        <taxon>Russulales</taxon>
        <taxon>Russulaceae</taxon>
        <taxon>Russula</taxon>
    </lineage>
</organism>
<proteinExistence type="predicted"/>
<accession>A0ACC0UPP9</accession>
<protein>
    <submittedName>
        <fullName evidence="1">Uncharacterized protein</fullName>
    </submittedName>
</protein>
<name>A0ACC0UPP9_9AGAM</name>
<gene>
    <name evidence="1" type="ORF">F5148DRAFT_1160285</name>
</gene>
<evidence type="ECO:0000313" key="1">
    <source>
        <dbReference type="EMBL" id="KAI9512837.1"/>
    </source>
</evidence>
<reference evidence="1" key="1">
    <citation type="submission" date="2021-03" db="EMBL/GenBank/DDBJ databases">
        <title>Evolutionary priming and transition to the ectomycorrhizal habit in an iconic lineage of mushroom-forming fungi: is preadaptation a requirement?</title>
        <authorList>
            <consortium name="DOE Joint Genome Institute"/>
            <person name="Looney B.P."/>
            <person name="Miyauchi S."/>
            <person name="Morin E."/>
            <person name="Drula E."/>
            <person name="Courty P.E."/>
            <person name="Chicoki N."/>
            <person name="Fauchery L."/>
            <person name="Kohler A."/>
            <person name="Kuo A."/>
            <person name="LaButti K."/>
            <person name="Pangilinan J."/>
            <person name="Lipzen A."/>
            <person name="Riley R."/>
            <person name="Andreopoulos W."/>
            <person name="He G."/>
            <person name="Johnson J."/>
            <person name="Barry K.W."/>
            <person name="Grigoriev I.V."/>
            <person name="Nagy L."/>
            <person name="Hibbett D."/>
            <person name="Henrissat B."/>
            <person name="Matheny P.B."/>
            <person name="Labbe J."/>
            <person name="Martin A.F."/>
        </authorList>
    </citation>
    <scope>NUCLEOTIDE SEQUENCE</scope>
    <source>
        <strain evidence="1">BPL698</strain>
    </source>
</reference>
<dbReference type="EMBL" id="JAGFNK010000005">
    <property type="protein sequence ID" value="KAI9512837.1"/>
    <property type="molecule type" value="Genomic_DNA"/>
</dbReference>
<comment type="caution">
    <text evidence="1">The sequence shown here is derived from an EMBL/GenBank/DDBJ whole genome shotgun (WGS) entry which is preliminary data.</text>
</comment>
<keyword evidence="2" id="KW-1185">Reference proteome</keyword>
<evidence type="ECO:0000313" key="2">
    <source>
        <dbReference type="Proteomes" id="UP001207468"/>
    </source>
</evidence>